<evidence type="ECO:0000256" key="9">
    <source>
        <dbReference type="ARBA" id="ARBA00023242"/>
    </source>
</evidence>
<dbReference type="SMART" id="SM00651">
    <property type="entry name" value="Sm"/>
    <property type="match status" value="1"/>
</dbReference>
<evidence type="ECO:0000256" key="1">
    <source>
        <dbReference type="ARBA" id="ARBA00004123"/>
    </source>
</evidence>
<dbReference type="SUPFAM" id="SSF117281">
    <property type="entry name" value="Kelch motif"/>
    <property type="match status" value="1"/>
</dbReference>
<dbReference type="Gene3D" id="2.120.10.80">
    <property type="entry name" value="Kelch-type beta propeller"/>
    <property type="match status" value="1"/>
</dbReference>
<dbReference type="Pfam" id="PF01344">
    <property type="entry name" value="Kelch_1"/>
    <property type="match status" value="1"/>
</dbReference>
<dbReference type="Ensembl" id="ENSXETT00000119126">
    <property type="protein sequence ID" value="ENSXETP00000111612"/>
    <property type="gene ID" value="ENSXETG00000022166"/>
</dbReference>
<proteinExistence type="inferred from homology"/>
<evidence type="ECO:0000256" key="2">
    <source>
        <dbReference type="ARBA" id="ARBA00006850"/>
    </source>
</evidence>
<sequence length="345" mass="38817">MADKEKKKKESILDLSKYIDKAIRVKFQGGREASGVLKGFDPLLNLVLDGTIEYMRDPDDQYKLTEDTRQLGLVVCRGTSVVLICPQDGMEAIPNPFVQQQEGNLVIVTGGYFRGDFVWYSIDWVLIYDSSQNSWTEGPPMKMSRNCHCAVAVGLHLYALGGSTDEGVTADVEMLDLAVLKWESRSPLLRPVERAAAASSGTEIYVICGRDENGDVYSGVQRLNTETNEWDVISYSPLPRYDLCASILNGILYTVGGQTLRFDLATKEWLVLNEEYLNRKFFMGCSTVNGRMFLLGQRRASVTHDIPSFVLFDPYMDICQVEDNKIPCPLPIRGCVTIRRYDVWS</sequence>
<dbReference type="Pfam" id="PF01423">
    <property type="entry name" value="LSM"/>
    <property type="match status" value="1"/>
</dbReference>
<comment type="function">
    <text evidence="11">Plays a role in pre-mRNA splicing as component of the U4/U6-U5 tri-snRNP complex that is involved in spliceosome assembly, and as component of the precatalytic spliceosome (spliceosome B complex). The heptameric LSM2-8 complex binds specifically to the 3'-terminal U-tract of U6 snRNA.</text>
</comment>
<reference evidence="15" key="2">
    <citation type="submission" date="2021-03" db="UniProtKB">
        <authorList>
            <consortium name="Ensembl"/>
        </authorList>
    </citation>
    <scope>IDENTIFICATION</scope>
</reference>
<evidence type="ECO:0000256" key="5">
    <source>
        <dbReference type="ARBA" id="ARBA00022728"/>
    </source>
</evidence>
<dbReference type="SMART" id="SM00612">
    <property type="entry name" value="Kelch"/>
    <property type="match status" value="4"/>
</dbReference>
<evidence type="ECO:0000256" key="13">
    <source>
        <dbReference type="ARBA" id="ARBA00067761"/>
    </source>
</evidence>
<comment type="subcellular location">
    <subcellularLocation>
        <location evidence="1">Nucleus</location>
    </subcellularLocation>
</comment>
<comment type="subunit">
    <text evidence="12">Component of the precatalytic spliceosome (spliceosome B complex). Component of the U4/U6-U5 tri-snRNP complex, a building block of the precatalytic spliceosome (spliceosome B complex). The U4/U6-U5 tri-snRNP complex is composed of the U4, U6 and U5 snRNAs and at least PRPF3, PRPF4, PRPF6, PRPF8, PRPF31, SNRNP200, TXNL4A, SNRNP40, SNRPB, SNRPD1, SNRPD2, SNRPD3, SNRPE, SNRPF, SNRPG, DDX23, CD2BP2, PPIH, SNU13, EFTUD2, SART1 and USP39, plus LSM2, LSM3, LSM4, LSM5, LSM6, LSM7 and LSM8. LSM2, LSM3, LSM4, LSM5, LSM6, LSM7 and LSM8 form a heptameric, ring-shaped subcomplex (the LSM2-8 complex) that is part of the U4/U6-U5 tri-snRNP complex and the precatalytic spliceosome. Interacts with TACC1.</text>
</comment>
<dbReference type="PANTHER" id="PTHR10553">
    <property type="entry name" value="SMALL NUCLEAR RIBONUCLEOPROTEIN"/>
    <property type="match status" value="1"/>
</dbReference>
<name>A0A803JUG0_XENTR</name>
<evidence type="ECO:0000256" key="7">
    <source>
        <dbReference type="ARBA" id="ARBA00022990"/>
    </source>
</evidence>
<keyword evidence="6" id="KW-0694">RNA-binding</keyword>
<evidence type="ECO:0000256" key="11">
    <source>
        <dbReference type="ARBA" id="ARBA00056431"/>
    </source>
</evidence>
<keyword evidence="9" id="KW-0539">Nucleus</keyword>
<keyword evidence="5" id="KW-0747">Spliceosome</keyword>
<evidence type="ECO:0000256" key="10">
    <source>
        <dbReference type="ARBA" id="ARBA00023274"/>
    </source>
</evidence>
<dbReference type="InterPro" id="IPR017132">
    <property type="entry name" value="Lsm7"/>
</dbReference>
<dbReference type="GO" id="GO:0003723">
    <property type="term" value="F:RNA binding"/>
    <property type="evidence" value="ECO:0007669"/>
    <property type="project" value="UniProtKB-KW"/>
</dbReference>
<evidence type="ECO:0000259" key="14">
    <source>
        <dbReference type="PROSITE" id="PS52002"/>
    </source>
</evidence>
<dbReference type="InterPro" id="IPR001163">
    <property type="entry name" value="Sm_dom_euk/arc"/>
</dbReference>
<dbReference type="Xenbase" id="XB-GENE-1008123">
    <property type="gene designation" value="lsm7"/>
</dbReference>
<dbReference type="InterPro" id="IPR047575">
    <property type="entry name" value="Sm"/>
</dbReference>
<keyword evidence="3" id="KW-0880">Kelch repeat</keyword>
<dbReference type="FunFam" id="2.30.30.100:FF:000025">
    <property type="entry name" value="U6 snRNA-associated Sm-like protein LSm7"/>
    <property type="match status" value="1"/>
</dbReference>
<gene>
    <name evidence="15" type="primary">lsm7</name>
</gene>
<dbReference type="PANTHER" id="PTHR10553:SF5">
    <property type="entry name" value="U6 SNRNA-ASSOCIATED SM-LIKE PROTEIN LSM7"/>
    <property type="match status" value="1"/>
</dbReference>
<dbReference type="CDD" id="cd01729">
    <property type="entry name" value="LSm7"/>
    <property type="match status" value="1"/>
</dbReference>
<evidence type="ECO:0000313" key="15">
    <source>
        <dbReference type="Ensembl" id="ENSXETP00000111612"/>
    </source>
</evidence>
<dbReference type="SUPFAM" id="SSF50182">
    <property type="entry name" value="Sm-like ribonucleoproteins"/>
    <property type="match status" value="1"/>
</dbReference>
<evidence type="ECO:0000256" key="12">
    <source>
        <dbReference type="ARBA" id="ARBA00065431"/>
    </source>
</evidence>
<dbReference type="Pfam" id="PF24681">
    <property type="entry name" value="Kelch_KLHDC2_KLHL20_DRC7"/>
    <property type="match status" value="1"/>
</dbReference>
<keyword evidence="8" id="KW-0508">mRNA splicing</keyword>
<dbReference type="InterPro" id="IPR015915">
    <property type="entry name" value="Kelch-typ_b-propeller"/>
</dbReference>
<evidence type="ECO:0000256" key="4">
    <source>
        <dbReference type="ARBA" id="ARBA00022664"/>
    </source>
</evidence>
<dbReference type="InterPro" id="IPR006652">
    <property type="entry name" value="Kelch_1"/>
</dbReference>
<dbReference type="PROSITE" id="PS52002">
    <property type="entry name" value="SM"/>
    <property type="match status" value="1"/>
</dbReference>
<protein>
    <recommendedName>
        <fullName evidence="13">U6 snRNA-associated Sm-like protein LSm7</fullName>
    </recommendedName>
</protein>
<dbReference type="Bgee" id="ENSXETG00000022166">
    <property type="expression patterns" value="Expressed in ovary and 13 other cell types or tissues"/>
</dbReference>
<dbReference type="Gene3D" id="2.30.30.100">
    <property type="match status" value="1"/>
</dbReference>
<dbReference type="GO" id="GO:0005681">
    <property type="term" value="C:spliceosomal complex"/>
    <property type="evidence" value="ECO:0007669"/>
    <property type="project" value="UniProtKB-KW"/>
</dbReference>
<dbReference type="GO" id="GO:0000398">
    <property type="term" value="P:mRNA splicing, via spliceosome"/>
    <property type="evidence" value="ECO:0007669"/>
    <property type="project" value="InterPro"/>
</dbReference>
<dbReference type="GeneTree" id="ENSGT00510000047872"/>
<evidence type="ECO:0000256" key="3">
    <source>
        <dbReference type="ARBA" id="ARBA00022441"/>
    </source>
</evidence>
<evidence type="ECO:0000256" key="8">
    <source>
        <dbReference type="ARBA" id="ARBA00023187"/>
    </source>
</evidence>
<reference evidence="15" key="1">
    <citation type="journal article" date="2010" name="Science">
        <title>The genome of the Western clawed frog Xenopus tropicalis.</title>
        <authorList>
            <person name="Hellsten U."/>
            <person name="Harland R.M."/>
            <person name="Gilchrist M.J."/>
            <person name="Hendrix D."/>
            <person name="Jurka J."/>
            <person name="Kapitonov V."/>
            <person name="Ovcharenko I."/>
            <person name="Putnam N.H."/>
            <person name="Shu S."/>
            <person name="Taher L."/>
            <person name="Blitz I.L."/>
            <person name="Blumberg B."/>
            <person name="Dichmann D.S."/>
            <person name="Dubchak I."/>
            <person name="Amaya E."/>
            <person name="Detter J.C."/>
            <person name="Fletcher R."/>
            <person name="Gerhard D.S."/>
            <person name="Goodstein D."/>
            <person name="Graves T."/>
            <person name="Grigoriev I.V."/>
            <person name="Grimwood J."/>
            <person name="Kawashima T."/>
            <person name="Lindquist E."/>
            <person name="Lucas S.M."/>
            <person name="Mead P.E."/>
            <person name="Mitros T."/>
            <person name="Ogino H."/>
            <person name="Ohta Y."/>
            <person name="Poliakov A.V."/>
            <person name="Pollet N."/>
            <person name="Robert J."/>
            <person name="Salamov A."/>
            <person name="Sater A.K."/>
            <person name="Schmutz J."/>
            <person name="Terry A."/>
            <person name="Vize P.D."/>
            <person name="Warren W.C."/>
            <person name="Wells D."/>
            <person name="Wills A."/>
            <person name="Wilson R.K."/>
            <person name="Zimmerman L.B."/>
            <person name="Zorn A.M."/>
            <person name="Grainger R."/>
            <person name="Grammer T."/>
            <person name="Khokha M.K."/>
            <person name="Richardson P.M."/>
            <person name="Rokhsar D.S."/>
        </authorList>
    </citation>
    <scope>NUCLEOTIDE SEQUENCE [LARGE SCALE GENOMIC DNA]</scope>
    <source>
        <strain evidence="15">Nigerian</strain>
    </source>
</reference>
<keyword evidence="4" id="KW-0507">mRNA processing</keyword>
<dbReference type="GO" id="GO:0000956">
    <property type="term" value="P:nuclear-transcribed mRNA catabolic process"/>
    <property type="evidence" value="ECO:0007669"/>
    <property type="project" value="InterPro"/>
</dbReference>
<evidence type="ECO:0000256" key="6">
    <source>
        <dbReference type="ARBA" id="ARBA00022884"/>
    </source>
</evidence>
<comment type="similarity">
    <text evidence="2">Belongs to the snRNP Sm proteins family.</text>
</comment>
<dbReference type="AlphaFoldDB" id="A0A803JUG0"/>
<dbReference type="InParanoid" id="A0A803JUG0"/>
<accession>A0A803JUG0</accession>
<dbReference type="InterPro" id="IPR044641">
    <property type="entry name" value="Lsm7/SmG-like"/>
</dbReference>
<keyword evidence="10" id="KW-0687">Ribonucleoprotein</keyword>
<feature type="domain" description="Sm" evidence="14">
    <location>
        <begin position="10"/>
        <end position="90"/>
    </location>
</feature>
<keyword evidence="7" id="KW-0007">Acetylation</keyword>
<organism evidence="15">
    <name type="scientific">Xenopus tropicalis</name>
    <name type="common">Western clawed frog</name>
    <name type="synonym">Silurana tropicalis</name>
    <dbReference type="NCBI Taxonomy" id="8364"/>
    <lineage>
        <taxon>Eukaryota</taxon>
        <taxon>Metazoa</taxon>
        <taxon>Chordata</taxon>
        <taxon>Craniata</taxon>
        <taxon>Vertebrata</taxon>
        <taxon>Euteleostomi</taxon>
        <taxon>Amphibia</taxon>
        <taxon>Batrachia</taxon>
        <taxon>Anura</taxon>
        <taxon>Pipoidea</taxon>
        <taxon>Pipidae</taxon>
        <taxon>Xenopodinae</taxon>
        <taxon>Xenopus</taxon>
        <taxon>Silurana</taxon>
    </lineage>
</organism>
<dbReference type="InterPro" id="IPR010920">
    <property type="entry name" value="LSM_dom_sf"/>
</dbReference>